<gene>
    <name evidence="2" type="ORF">BHE90_017701</name>
</gene>
<name>A0A430KX09_9HYPO</name>
<accession>A0A430KX09</accession>
<sequence length="247" mass="26731">MAVGARGRRVGGTDERRADVEIAAADIQRIAVPAATAEAIMMIASQPDRHHFGAALADRRERIDIVAQHAVIELAAQLQIVVVTADQRIGGIEAADMLAAVRVEHVELLAEPVVEIGVSRAKRQIARLRLVGHTPILQPAARGQHAQAHHIANSKRLVEIDRAAALIQAGIGVARVACLHVAGDPVPWRDIDQQIGRADVRTRTERRTHAHARQIGQQQQPALERRGGDQIATLQPADRVRRGAIAQ</sequence>
<evidence type="ECO:0000313" key="3">
    <source>
        <dbReference type="Proteomes" id="UP000287124"/>
    </source>
</evidence>
<keyword evidence="3" id="KW-1185">Reference proteome</keyword>
<dbReference type="Proteomes" id="UP000287124">
    <property type="component" value="Unassembled WGS sequence"/>
</dbReference>
<protein>
    <submittedName>
        <fullName evidence="2">Uncharacterized protein</fullName>
    </submittedName>
</protein>
<feature type="region of interest" description="Disordered" evidence="1">
    <location>
        <begin position="202"/>
        <end position="247"/>
    </location>
</feature>
<proteinExistence type="predicted"/>
<evidence type="ECO:0000313" key="2">
    <source>
        <dbReference type="EMBL" id="RTE67924.1"/>
    </source>
</evidence>
<comment type="caution">
    <text evidence="2">The sequence shown here is derived from an EMBL/GenBank/DDBJ whole genome shotgun (WGS) entry which is preliminary data.</text>
</comment>
<organism evidence="2 3">
    <name type="scientific">Fusarium euwallaceae</name>
    <dbReference type="NCBI Taxonomy" id="1147111"/>
    <lineage>
        <taxon>Eukaryota</taxon>
        <taxon>Fungi</taxon>
        <taxon>Dikarya</taxon>
        <taxon>Ascomycota</taxon>
        <taxon>Pezizomycotina</taxon>
        <taxon>Sordariomycetes</taxon>
        <taxon>Hypocreomycetidae</taxon>
        <taxon>Hypocreales</taxon>
        <taxon>Nectriaceae</taxon>
        <taxon>Fusarium</taxon>
        <taxon>Fusarium solani species complex</taxon>
    </lineage>
</organism>
<dbReference type="AlphaFoldDB" id="A0A430KX09"/>
<evidence type="ECO:0000256" key="1">
    <source>
        <dbReference type="SAM" id="MobiDB-lite"/>
    </source>
</evidence>
<feature type="non-terminal residue" evidence="2">
    <location>
        <position position="247"/>
    </location>
</feature>
<reference evidence="2 3" key="1">
    <citation type="submission" date="2017-06" db="EMBL/GenBank/DDBJ databases">
        <title>Comparative genomic analysis of Ambrosia Fusariam Clade fungi.</title>
        <authorList>
            <person name="Stajich J.E."/>
            <person name="Carrillo J."/>
            <person name="Kijimoto T."/>
            <person name="Eskalen A."/>
            <person name="O'Donnell K."/>
            <person name="Kasson M."/>
        </authorList>
    </citation>
    <scope>NUCLEOTIDE SEQUENCE [LARGE SCALE GENOMIC DNA]</scope>
    <source>
        <strain evidence="2 3">UCR1854</strain>
    </source>
</reference>
<dbReference type="EMBL" id="MIKF01001510">
    <property type="protein sequence ID" value="RTE67924.1"/>
    <property type="molecule type" value="Genomic_DNA"/>
</dbReference>